<keyword evidence="4 6" id="KW-0378">Hydrolase</keyword>
<dbReference type="InterPro" id="IPR034058">
    <property type="entry name" value="TagA/B/C/D_pept_dom"/>
</dbReference>
<gene>
    <name evidence="10" type="ORF">KAOT1_16728</name>
</gene>
<dbReference type="RefSeq" id="WP_007095881.1">
    <property type="nucleotide sequence ID" value="NZ_CP142125.1"/>
</dbReference>
<dbReference type="SUPFAM" id="SSF49785">
    <property type="entry name" value="Galactose-binding domain-like"/>
    <property type="match status" value="1"/>
</dbReference>
<feature type="active site" description="Charge relay system" evidence="6">
    <location>
        <position position="251"/>
    </location>
</feature>
<feature type="active site" description="Charge relay system" evidence="6">
    <location>
        <position position="277"/>
    </location>
</feature>
<dbReference type="CDD" id="cd04842">
    <property type="entry name" value="Peptidases_S8_Kp43_protease"/>
    <property type="match status" value="1"/>
</dbReference>
<dbReference type="HOGENOM" id="CLU_003748_0_0_10"/>
<evidence type="ECO:0000259" key="8">
    <source>
        <dbReference type="Pfam" id="PF00082"/>
    </source>
</evidence>
<dbReference type="Gene3D" id="2.60.120.380">
    <property type="match status" value="1"/>
</dbReference>
<evidence type="ECO:0000256" key="5">
    <source>
        <dbReference type="ARBA" id="ARBA00022825"/>
    </source>
</evidence>
<keyword evidence="11" id="KW-1185">Reference proteome</keyword>
<dbReference type="Pfam" id="PF18962">
    <property type="entry name" value="Por_Secre_tail"/>
    <property type="match status" value="1"/>
</dbReference>
<dbReference type="EMBL" id="ABIB01000003">
    <property type="protein sequence ID" value="EDP96827.1"/>
    <property type="molecule type" value="Genomic_DNA"/>
</dbReference>
<keyword evidence="2 6" id="KW-0645">Protease</keyword>
<dbReference type="Pfam" id="PF00082">
    <property type="entry name" value="Peptidase_S8"/>
    <property type="match status" value="1"/>
</dbReference>
<evidence type="ECO:0000256" key="1">
    <source>
        <dbReference type="ARBA" id="ARBA00011073"/>
    </source>
</evidence>
<dbReference type="PROSITE" id="PS51892">
    <property type="entry name" value="SUBTILASE"/>
    <property type="match status" value="1"/>
</dbReference>
<dbReference type="Gene3D" id="2.60.120.260">
    <property type="entry name" value="Galactose-binding domain-like"/>
    <property type="match status" value="1"/>
</dbReference>
<dbReference type="NCBIfam" id="TIGR04183">
    <property type="entry name" value="Por_Secre_tail"/>
    <property type="match status" value="1"/>
</dbReference>
<protein>
    <submittedName>
        <fullName evidence="10">Peptidase S8 and S53, subtilisin, kexin, sedolisin</fullName>
    </submittedName>
</protein>
<dbReference type="InterPro" id="IPR000209">
    <property type="entry name" value="Peptidase_S8/S53_dom"/>
</dbReference>
<evidence type="ECO:0000259" key="9">
    <source>
        <dbReference type="Pfam" id="PF18962"/>
    </source>
</evidence>
<evidence type="ECO:0000313" key="11">
    <source>
        <dbReference type="Proteomes" id="UP000002945"/>
    </source>
</evidence>
<dbReference type="GO" id="GO:0006508">
    <property type="term" value="P:proteolysis"/>
    <property type="evidence" value="ECO:0007669"/>
    <property type="project" value="UniProtKB-KW"/>
</dbReference>
<dbReference type="PANTHER" id="PTHR43399:SF4">
    <property type="entry name" value="CELL WALL-ASSOCIATED PROTEASE"/>
    <property type="match status" value="1"/>
</dbReference>
<dbReference type="InterPro" id="IPR015500">
    <property type="entry name" value="Peptidase_S8_subtilisin-rel"/>
</dbReference>
<reference evidence="10 11" key="1">
    <citation type="journal article" date="2011" name="J. Bacteriol.">
        <title>Genome sequence of the algicidal bacterium Kordia algicida OT-1.</title>
        <authorList>
            <person name="Lee H.S."/>
            <person name="Kang S.G."/>
            <person name="Kwon K.K."/>
            <person name="Lee J.H."/>
            <person name="Kim S.J."/>
        </authorList>
    </citation>
    <scope>NUCLEOTIDE SEQUENCE [LARGE SCALE GENOMIC DNA]</scope>
    <source>
        <strain evidence="10 11">OT-1</strain>
    </source>
</reference>
<evidence type="ECO:0000256" key="2">
    <source>
        <dbReference type="ARBA" id="ARBA00022670"/>
    </source>
</evidence>
<dbReference type="PROSITE" id="PS00138">
    <property type="entry name" value="SUBTILASE_SER"/>
    <property type="match status" value="1"/>
</dbReference>
<keyword evidence="5 6" id="KW-0720">Serine protease</keyword>
<dbReference type="InterPro" id="IPR013783">
    <property type="entry name" value="Ig-like_fold"/>
</dbReference>
<organism evidence="10 11">
    <name type="scientific">Kordia algicida OT-1</name>
    <dbReference type="NCBI Taxonomy" id="391587"/>
    <lineage>
        <taxon>Bacteria</taxon>
        <taxon>Pseudomonadati</taxon>
        <taxon>Bacteroidota</taxon>
        <taxon>Flavobacteriia</taxon>
        <taxon>Flavobacteriales</taxon>
        <taxon>Flavobacteriaceae</taxon>
        <taxon>Kordia</taxon>
    </lineage>
</organism>
<evidence type="ECO:0000256" key="7">
    <source>
        <dbReference type="SAM" id="SignalP"/>
    </source>
</evidence>
<evidence type="ECO:0000256" key="3">
    <source>
        <dbReference type="ARBA" id="ARBA00022729"/>
    </source>
</evidence>
<comment type="caution">
    <text evidence="10">The sequence shown here is derived from an EMBL/GenBank/DDBJ whole genome shotgun (WGS) entry which is preliminary data.</text>
</comment>
<dbReference type="Gene3D" id="3.40.50.200">
    <property type="entry name" value="Peptidase S8/S53 domain"/>
    <property type="match status" value="1"/>
</dbReference>
<dbReference type="Proteomes" id="UP000002945">
    <property type="component" value="Unassembled WGS sequence"/>
</dbReference>
<feature type="active site" description="Charge relay system" evidence="6">
    <location>
        <position position="447"/>
    </location>
</feature>
<dbReference type="Gene3D" id="2.60.40.10">
    <property type="entry name" value="Immunoglobulins"/>
    <property type="match status" value="1"/>
</dbReference>
<evidence type="ECO:0000256" key="6">
    <source>
        <dbReference type="PROSITE-ProRule" id="PRU01240"/>
    </source>
</evidence>
<feature type="signal peptide" evidence="7">
    <location>
        <begin position="1"/>
        <end position="31"/>
    </location>
</feature>
<accession>A9DRQ3</accession>
<dbReference type="InterPro" id="IPR023828">
    <property type="entry name" value="Peptidase_S8_Ser-AS"/>
</dbReference>
<sequence length="1204" mass="129324">MKKITQVKSLLGSLIPLLVVAIFLNCNIAQAQSTVYFQDEVITMPNNIASFNWNSMPENAKFNNGYFGWAHFSETPTQAIQDQFAERNLKLIEYFPDQTYLFYAPANTNISFLQQSGVVSIIPIENNFKKSAQIKLNNIDSYAMQGNNVLIMLQHYDFISKDYVVEQLASMSSVTIKENYKTSSMLQIVIPYGQIDALVSQPFVKWVELVPAPAIKEDTRGRSLHRASNLDSQTPSGRNYTGAGVGVMVRDDGIVGPHIDFQGRIDNSSSSTVGQTHGDGVAGIMAGAGNLDPTKRGMAAGSDIYVTQYAATFLDDATTSRINDGSVQITNSSYGDGCNDGYTVISRTVDTQTINTPALLHVFSAGNSGTSNCGYGAGAGWGNITGGHKQGKNVIATANTFFNGSLASSSSRGPAADGRIKPDITAHGQNQESTAENNTYQTFGGTSGAAPGIAGVSAQLYEAYASLNGGAFPESGLIKATLLNTANDYGNTGPDFSFGWGMVNGLRAAMLIEDGRYLDATISQGGNNNHSITVPANTREVRFMVYWTDAAAAPGASPALVNDLDLVVTDPGSTTHQPWVLDTTPSAAFLNSPATTGADHLNNMEQVAITNPTAGTYNINVAGFNVPMGPQKYYVVYEIITDGITLTYPTGGEKFVAGTQEVIHWDANNAVNSYVLEYSTDNGATWNSMATLPPASTNYTWNVPNGLASGQCKIRITNGTLTDESDDNFSIASRVTGVNISMVCPTEVTVSWNGIPSATSYDVYLLGDKFMEVAGTSTTNSLAVPITDAFAPIWVAVVAKGGNGWETLRTNAINYTGSGLFNCPLAKDLSVTAINNTAGDFQTICNTDPIIVSAELQNDGTDPQSNFTVSYQVGSEPVVQETYTGTIASGTSDTFNFATPITLTANGDNTLRVWTSLSGDEFTNNDEQTFDFFAVVNGTAIDYSEPFDVNGVLPTGWILDNPDNSRTWQARANLLGIDGNTTTAAFVDGANYTTRGQEDTMTTEYFDLNFNGTAELTFDLAKAQWSNSFNDGLRVEISIDCGATYTQVYFKDGLDLATVPNTSAAWAPSSVNDWRTEIIDITPYVGENILVRIININDYSNSTFVDNITLTKTLSVGENALDKAIALYPNPAKSNVDVIINTNIGNTYEIELMNSIGQTISKIEETRFSARAQQRLDVSQYGTGLYFVKIKVGDQVVTKKLIVN</sequence>
<evidence type="ECO:0000256" key="4">
    <source>
        <dbReference type="ARBA" id="ARBA00022801"/>
    </source>
</evidence>
<dbReference type="STRING" id="391587.KAOT1_16728"/>
<dbReference type="SUPFAM" id="SSF52743">
    <property type="entry name" value="Subtilisin-like"/>
    <property type="match status" value="1"/>
</dbReference>
<feature type="chain" id="PRO_5002736758" evidence="7">
    <location>
        <begin position="32"/>
        <end position="1204"/>
    </location>
</feature>
<dbReference type="InterPro" id="IPR026444">
    <property type="entry name" value="Secre_tail"/>
</dbReference>
<name>A9DRQ3_9FLAO</name>
<keyword evidence="3 7" id="KW-0732">Signal</keyword>
<dbReference type="eggNOG" id="COG1404">
    <property type="taxonomic scope" value="Bacteria"/>
</dbReference>
<dbReference type="GO" id="GO:0004252">
    <property type="term" value="F:serine-type endopeptidase activity"/>
    <property type="evidence" value="ECO:0007669"/>
    <property type="project" value="UniProtKB-UniRule"/>
</dbReference>
<dbReference type="PANTHER" id="PTHR43399">
    <property type="entry name" value="SUBTILISIN-RELATED"/>
    <property type="match status" value="1"/>
</dbReference>
<evidence type="ECO:0000313" key="10">
    <source>
        <dbReference type="EMBL" id="EDP96827.1"/>
    </source>
</evidence>
<dbReference type="AlphaFoldDB" id="A9DRQ3"/>
<dbReference type="InterPro" id="IPR051048">
    <property type="entry name" value="Peptidase_S8/S53_subtilisin"/>
</dbReference>
<feature type="domain" description="Peptidase S8/S53" evidence="8">
    <location>
        <begin position="242"/>
        <end position="501"/>
    </location>
</feature>
<comment type="similarity">
    <text evidence="1 6">Belongs to the peptidase S8 family.</text>
</comment>
<dbReference type="OrthoDB" id="9792152at2"/>
<proteinExistence type="inferred from homology"/>
<dbReference type="InterPro" id="IPR008979">
    <property type="entry name" value="Galactose-bd-like_sf"/>
</dbReference>
<feature type="domain" description="Secretion system C-terminal sorting" evidence="9">
    <location>
        <begin position="1127"/>
        <end position="1203"/>
    </location>
</feature>
<dbReference type="PRINTS" id="PR00723">
    <property type="entry name" value="SUBTILISIN"/>
</dbReference>
<dbReference type="InterPro" id="IPR036852">
    <property type="entry name" value="Peptidase_S8/S53_dom_sf"/>
</dbReference>